<protein>
    <recommendedName>
        <fullName evidence="7">NlpC/P60 domain-containing protein</fullName>
    </recommendedName>
</protein>
<comment type="similarity">
    <text evidence="1">Belongs to the peptidase C40 family.</text>
</comment>
<keyword evidence="9" id="KW-1185">Reference proteome</keyword>
<dbReference type="PANTHER" id="PTHR47359:SF3">
    <property type="entry name" value="NLP_P60 DOMAIN-CONTAINING PROTEIN-RELATED"/>
    <property type="match status" value="1"/>
</dbReference>
<evidence type="ECO:0000256" key="5">
    <source>
        <dbReference type="SAM" id="MobiDB-lite"/>
    </source>
</evidence>
<evidence type="ECO:0000256" key="4">
    <source>
        <dbReference type="ARBA" id="ARBA00022807"/>
    </source>
</evidence>
<reference evidence="8 9" key="1">
    <citation type="submission" date="2017-09" db="EMBL/GenBank/DDBJ databases">
        <title>Bacterial strain isolated from the female urinary microbiota.</title>
        <authorList>
            <person name="Thomas-White K."/>
            <person name="Kumar N."/>
            <person name="Forster S."/>
            <person name="Putonti C."/>
            <person name="Lawley T."/>
            <person name="Wolfe A.J."/>
        </authorList>
    </citation>
    <scope>NUCLEOTIDE SEQUENCE [LARGE SCALE GENOMIC DNA]</scope>
    <source>
        <strain evidence="8 9">UMB0744</strain>
    </source>
</reference>
<feature type="chain" id="PRO_5045068264" description="NlpC/P60 domain-containing protein" evidence="6">
    <location>
        <begin position="30"/>
        <end position="620"/>
    </location>
</feature>
<dbReference type="Proteomes" id="UP000243201">
    <property type="component" value="Unassembled WGS sequence"/>
</dbReference>
<accession>A0ABX4UNR7</accession>
<dbReference type="InterPro" id="IPR036366">
    <property type="entry name" value="PGBDSf"/>
</dbReference>
<name>A0ABX4UNR7_9ACTO</name>
<dbReference type="InterPro" id="IPR000064">
    <property type="entry name" value="NLP_P60_dom"/>
</dbReference>
<evidence type="ECO:0000259" key="7">
    <source>
        <dbReference type="PROSITE" id="PS51935"/>
    </source>
</evidence>
<feature type="domain" description="NlpC/P60" evidence="7">
    <location>
        <begin position="485"/>
        <end position="620"/>
    </location>
</feature>
<evidence type="ECO:0000256" key="3">
    <source>
        <dbReference type="ARBA" id="ARBA00022801"/>
    </source>
</evidence>
<dbReference type="EMBL" id="PNGC01000002">
    <property type="protein sequence ID" value="PMB89344.1"/>
    <property type="molecule type" value="Genomic_DNA"/>
</dbReference>
<feature type="signal peptide" evidence="6">
    <location>
        <begin position="1"/>
        <end position="29"/>
    </location>
</feature>
<dbReference type="InterPro" id="IPR002477">
    <property type="entry name" value="Peptidoglycan-bd-like"/>
</dbReference>
<dbReference type="SUPFAM" id="SSF69318">
    <property type="entry name" value="Integrin alpha N-terminal domain"/>
    <property type="match status" value="1"/>
</dbReference>
<evidence type="ECO:0000313" key="9">
    <source>
        <dbReference type="Proteomes" id="UP000243201"/>
    </source>
</evidence>
<evidence type="ECO:0000256" key="2">
    <source>
        <dbReference type="ARBA" id="ARBA00022670"/>
    </source>
</evidence>
<dbReference type="Pfam" id="PF01471">
    <property type="entry name" value="PG_binding_1"/>
    <property type="match status" value="1"/>
</dbReference>
<feature type="compositionally biased region" description="Polar residues" evidence="5">
    <location>
        <begin position="37"/>
        <end position="91"/>
    </location>
</feature>
<gene>
    <name evidence="8" type="ORF">CJ240_06150</name>
</gene>
<keyword evidence="3" id="KW-0378">Hydrolase</keyword>
<dbReference type="SUPFAM" id="SSF47090">
    <property type="entry name" value="PGBD-like"/>
    <property type="match status" value="1"/>
</dbReference>
<proteinExistence type="inferred from homology"/>
<sequence length="620" mass="67167">MAGKTKIIRTLTCFTAAASLVLATVPAYGAEVPSPDALQSPTATKDASSGSVDTPDRSQGANSATDEGTDNNGNDGLEIQESSPESSTPQAAGSPVQIPYTGSTVSPGSLPPNNGAPVTKTSYPGFRVAYSKQIGHGWRSDGVLMLNRYLGSKYPDLLFFDKRGNDVFIRLYRGAVGGKVYTVGDIGHGWNSFDLVMAGDINQDGKTDLLGRKTNGDLIYYEARKGSYYFKPGVKVGHGWTSMRTLTFMPRTIGNKAGVLAVGSDGRMHIYPFANRTGRFASSVKLGYGWSRFTRVMRIGDADRNGKSDFLATDSSGYLYLYRANSAGNAFSPTQVGHAWNGMSQILPIDMSLGGGIMAVDGKGILHYYTVYRPSSSSHSGWRPPSRYLQPVSRVRAPGTTVLPRRGWNGTKVREVRARLGVGVPLNAGMTFDGRTESAVKRFQSRARVRATGVVDWRTWSKLTRRSWTMDNFQMRPVSLSASRSQRVNAMISFARRQIGTPYTWGGAGGYGDGYDCSGLALQALYVAGIDPQPINVIAHAAPTYRSSKQLYAHPKLQKVGFGSRQPGDLVFWQGSGGIYHVAIYVGSNQIIESNYGHARQRGLYNWGSIAPYVVRPLAS</sequence>
<keyword evidence="6" id="KW-0732">Signal</keyword>
<keyword evidence="2" id="KW-0645">Protease</keyword>
<organism evidence="8 9">
    <name type="scientific">Varibaculum cambriense</name>
    <dbReference type="NCBI Taxonomy" id="184870"/>
    <lineage>
        <taxon>Bacteria</taxon>
        <taxon>Bacillati</taxon>
        <taxon>Actinomycetota</taxon>
        <taxon>Actinomycetes</taxon>
        <taxon>Actinomycetales</taxon>
        <taxon>Actinomycetaceae</taxon>
        <taxon>Varibaculum</taxon>
    </lineage>
</organism>
<evidence type="ECO:0000256" key="6">
    <source>
        <dbReference type="SAM" id="SignalP"/>
    </source>
</evidence>
<evidence type="ECO:0000313" key="8">
    <source>
        <dbReference type="EMBL" id="PMB89344.1"/>
    </source>
</evidence>
<keyword evidence="4" id="KW-0788">Thiol protease</keyword>
<dbReference type="Gene3D" id="3.90.1720.10">
    <property type="entry name" value="endopeptidase domain like (from Nostoc punctiforme)"/>
    <property type="match status" value="1"/>
</dbReference>
<dbReference type="PROSITE" id="PS51935">
    <property type="entry name" value="NLPC_P60"/>
    <property type="match status" value="1"/>
</dbReference>
<dbReference type="InterPro" id="IPR051794">
    <property type="entry name" value="PG_Endopeptidase_C40"/>
</dbReference>
<dbReference type="Gene3D" id="1.10.101.10">
    <property type="entry name" value="PGBD-like superfamily/PGBD"/>
    <property type="match status" value="1"/>
</dbReference>
<dbReference type="SUPFAM" id="SSF54001">
    <property type="entry name" value="Cysteine proteinases"/>
    <property type="match status" value="1"/>
</dbReference>
<dbReference type="InterPro" id="IPR028994">
    <property type="entry name" value="Integrin_alpha_N"/>
</dbReference>
<feature type="region of interest" description="Disordered" evidence="5">
    <location>
        <begin position="32"/>
        <end position="118"/>
    </location>
</feature>
<evidence type="ECO:0000256" key="1">
    <source>
        <dbReference type="ARBA" id="ARBA00007074"/>
    </source>
</evidence>
<dbReference type="InterPro" id="IPR038765">
    <property type="entry name" value="Papain-like_cys_pep_sf"/>
</dbReference>
<comment type="caution">
    <text evidence="8">The sequence shown here is derived from an EMBL/GenBank/DDBJ whole genome shotgun (WGS) entry which is preliminary data.</text>
</comment>
<dbReference type="PANTHER" id="PTHR47359">
    <property type="entry name" value="PEPTIDOGLYCAN DL-ENDOPEPTIDASE CWLO"/>
    <property type="match status" value="1"/>
</dbReference>
<dbReference type="Pfam" id="PF00877">
    <property type="entry name" value="NLPC_P60"/>
    <property type="match status" value="1"/>
</dbReference>
<dbReference type="InterPro" id="IPR036365">
    <property type="entry name" value="PGBD-like_sf"/>
</dbReference>